<dbReference type="PANTHER" id="PTHR34047:SF8">
    <property type="entry name" value="PROTEIN YKFC"/>
    <property type="match status" value="1"/>
</dbReference>
<keyword evidence="3" id="KW-0548">Nucleotidyltransferase</keyword>
<reference evidence="3 4" key="1">
    <citation type="submission" date="2019-09" db="EMBL/GenBank/DDBJ databases">
        <authorList>
            <person name="Depoorter E."/>
        </authorList>
    </citation>
    <scope>NUCLEOTIDE SEQUENCE [LARGE SCALE GENOMIC DNA]</scope>
    <source>
        <strain evidence="3">LMG 6863</strain>
    </source>
</reference>
<name>A0A6P2GU29_BURL3</name>
<dbReference type="SUPFAM" id="SSF56672">
    <property type="entry name" value="DNA/RNA polymerases"/>
    <property type="match status" value="1"/>
</dbReference>
<dbReference type="GO" id="GO:0003964">
    <property type="term" value="F:RNA-directed DNA polymerase activity"/>
    <property type="evidence" value="ECO:0007669"/>
    <property type="project" value="UniProtKB-KW"/>
</dbReference>
<dbReference type="EMBL" id="CABVPY010000001">
    <property type="protein sequence ID" value="VWB08052.1"/>
    <property type="molecule type" value="Genomic_DNA"/>
</dbReference>
<evidence type="ECO:0000259" key="2">
    <source>
        <dbReference type="PROSITE" id="PS50878"/>
    </source>
</evidence>
<organism evidence="3 4">
    <name type="scientific">Burkholderia lata (strain ATCC 17760 / DSM 23089 / LMG 22485 / NCIMB 9086 / R18194 / 383)</name>
    <dbReference type="NCBI Taxonomy" id="482957"/>
    <lineage>
        <taxon>Bacteria</taxon>
        <taxon>Pseudomonadati</taxon>
        <taxon>Pseudomonadota</taxon>
        <taxon>Betaproteobacteria</taxon>
        <taxon>Burkholderiales</taxon>
        <taxon>Burkholderiaceae</taxon>
        <taxon>Burkholderia</taxon>
        <taxon>Burkholderia cepacia complex</taxon>
    </lineage>
</organism>
<comment type="similarity">
    <text evidence="1">Belongs to the bacterial reverse transcriptase family.</text>
</comment>
<dbReference type="InterPro" id="IPR043502">
    <property type="entry name" value="DNA/RNA_pol_sf"/>
</dbReference>
<sequence length="307" mass="35529">MCFVITRPKPREVWAAAFRDRIVHHLLYNRIGPRFERSFIADSCACIKGRGTLYAAERLESKVRSVTQNWSRPTYYLKADLANFFVSIDKQILLGLLLSKITEPFWRSLTETVLMHDPRVDFEYHGDPAMMDLVPPHKRLMEQASDLGLPIGNLSSQFFANVYLDVLDQRAKHVLRARHYVRYVDDFVFLHESPARLNEILADVTTFLPVRLGVRINPRKTILQPIDRGIDFVGQVIKPWRRETRKRTRNDALQRVAETSAADLMSVANSYFGLLRQATANHHDRALLANRLRYLGKAVNHDITKTY</sequence>
<dbReference type="PANTHER" id="PTHR34047">
    <property type="entry name" value="NUCLEAR INTRON MATURASE 1, MITOCHONDRIAL-RELATED"/>
    <property type="match status" value="1"/>
</dbReference>
<dbReference type="InterPro" id="IPR000477">
    <property type="entry name" value="RT_dom"/>
</dbReference>
<evidence type="ECO:0000256" key="1">
    <source>
        <dbReference type="ARBA" id="ARBA00034120"/>
    </source>
</evidence>
<keyword evidence="3" id="KW-0808">Transferase</keyword>
<evidence type="ECO:0000313" key="3">
    <source>
        <dbReference type="EMBL" id="VWB08052.1"/>
    </source>
</evidence>
<dbReference type="Proteomes" id="UP000494170">
    <property type="component" value="Unassembled WGS sequence"/>
</dbReference>
<gene>
    <name evidence="3" type="ORF">BLA6863_00198</name>
</gene>
<keyword evidence="3" id="KW-0695">RNA-directed DNA polymerase</keyword>
<dbReference type="InterPro" id="IPR051083">
    <property type="entry name" value="GrpII_Intron_Splice-Mob/Def"/>
</dbReference>
<dbReference type="AlphaFoldDB" id="A0A6P2GU29"/>
<dbReference type="PROSITE" id="PS50878">
    <property type="entry name" value="RT_POL"/>
    <property type="match status" value="1"/>
</dbReference>
<dbReference type="CDD" id="cd01646">
    <property type="entry name" value="RT_Bac_retron_I"/>
    <property type="match status" value="1"/>
</dbReference>
<accession>A0A6P2GU29</accession>
<feature type="domain" description="Reverse transcriptase" evidence="2">
    <location>
        <begin position="1"/>
        <end position="237"/>
    </location>
</feature>
<proteinExistence type="inferred from homology"/>
<protein>
    <submittedName>
        <fullName evidence="3">Reverse transcriptase</fullName>
    </submittedName>
</protein>
<evidence type="ECO:0000313" key="4">
    <source>
        <dbReference type="Proteomes" id="UP000494170"/>
    </source>
</evidence>
<dbReference type="Pfam" id="PF00078">
    <property type="entry name" value="RVT_1"/>
    <property type="match status" value="1"/>
</dbReference>